<sequence length="244" mass="27545">CLEGTRVDILARINGWVEGLKSERVFWLRGMAGRGKSAIASTIAYGWKAKKASCALFHFRRSQGALSTRLICALARQLICHGTSKIKEAVLQAIRDNRDVGTLRLEDQFRILLVEPLHNLEEKSPPVLLVIDALDECEDPEYARRLINVITRHTSSLGAGVRFFITTRPEDTLINALRLQPWREEDLDEIPGTRKDIAMFLESGLLSIRRAHKLQDDWPSKEAVDCLAELSQGLFQWAHTALGY</sequence>
<dbReference type="InterPro" id="IPR007111">
    <property type="entry name" value="NACHT_NTPase"/>
</dbReference>
<dbReference type="OrthoDB" id="163438at2759"/>
<dbReference type="PROSITE" id="PS50837">
    <property type="entry name" value="NACHT"/>
    <property type="match status" value="1"/>
</dbReference>
<dbReference type="PANTHER" id="PTHR10039">
    <property type="entry name" value="AMELOGENIN"/>
    <property type="match status" value="1"/>
</dbReference>
<feature type="non-terminal residue" evidence="3">
    <location>
        <position position="1"/>
    </location>
</feature>
<gene>
    <name evidence="3" type="ORF">M407DRAFT_59107</name>
</gene>
<keyword evidence="4" id="KW-1185">Reference proteome</keyword>
<dbReference type="HOGENOM" id="CLU_000288_6_10_1"/>
<evidence type="ECO:0000313" key="3">
    <source>
        <dbReference type="EMBL" id="KIO25103.1"/>
    </source>
</evidence>
<dbReference type="Proteomes" id="UP000054248">
    <property type="component" value="Unassembled WGS sequence"/>
</dbReference>
<reference evidence="3 4" key="1">
    <citation type="submission" date="2014-04" db="EMBL/GenBank/DDBJ databases">
        <authorList>
            <consortium name="DOE Joint Genome Institute"/>
            <person name="Kuo A."/>
            <person name="Girlanda M."/>
            <person name="Perotto S."/>
            <person name="Kohler A."/>
            <person name="Nagy L.G."/>
            <person name="Floudas D."/>
            <person name="Copeland A."/>
            <person name="Barry K.W."/>
            <person name="Cichocki N."/>
            <person name="Veneault-Fourrey C."/>
            <person name="LaButti K."/>
            <person name="Lindquist E.A."/>
            <person name="Lipzen A."/>
            <person name="Lundell T."/>
            <person name="Morin E."/>
            <person name="Murat C."/>
            <person name="Sun H."/>
            <person name="Tunlid A."/>
            <person name="Henrissat B."/>
            <person name="Grigoriev I.V."/>
            <person name="Hibbett D.S."/>
            <person name="Martin F."/>
            <person name="Nordberg H.P."/>
            <person name="Cantor M.N."/>
            <person name="Hua S.X."/>
        </authorList>
    </citation>
    <scope>NUCLEOTIDE SEQUENCE [LARGE SCALE GENOMIC DNA]</scope>
    <source>
        <strain evidence="3 4">MUT 4182</strain>
    </source>
</reference>
<feature type="non-terminal residue" evidence="3">
    <location>
        <position position="244"/>
    </location>
</feature>
<dbReference type="SUPFAM" id="SSF52540">
    <property type="entry name" value="P-loop containing nucleoside triphosphate hydrolases"/>
    <property type="match status" value="1"/>
</dbReference>
<evidence type="ECO:0000259" key="2">
    <source>
        <dbReference type="PROSITE" id="PS50837"/>
    </source>
</evidence>
<dbReference type="InterPro" id="IPR056884">
    <property type="entry name" value="NPHP3-like_N"/>
</dbReference>
<feature type="domain" description="NACHT" evidence="2">
    <location>
        <begin position="24"/>
        <end position="169"/>
    </location>
</feature>
<reference evidence="4" key="2">
    <citation type="submission" date="2015-01" db="EMBL/GenBank/DDBJ databases">
        <title>Evolutionary Origins and Diversification of the Mycorrhizal Mutualists.</title>
        <authorList>
            <consortium name="DOE Joint Genome Institute"/>
            <consortium name="Mycorrhizal Genomics Consortium"/>
            <person name="Kohler A."/>
            <person name="Kuo A."/>
            <person name="Nagy L.G."/>
            <person name="Floudas D."/>
            <person name="Copeland A."/>
            <person name="Barry K.W."/>
            <person name="Cichocki N."/>
            <person name="Veneault-Fourrey C."/>
            <person name="LaButti K."/>
            <person name="Lindquist E.A."/>
            <person name="Lipzen A."/>
            <person name="Lundell T."/>
            <person name="Morin E."/>
            <person name="Murat C."/>
            <person name="Riley R."/>
            <person name="Ohm R."/>
            <person name="Sun H."/>
            <person name="Tunlid A."/>
            <person name="Henrissat B."/>
            <person name="Grigoriev I.V."/>
            <person name="Hibbett D.S."/>
            <person name="Martin F."/>
        </authorList>
    </citation>
    <scope>NUCLEOTIDE SEQUENCE [LARGE SCALE GENOMIC DNA]</scope>
    <source>
        <strain evidence="4">MUT 4182</strain>
    </source>
</reference>
<dbReference type="EMBL" id="KN823048">
    <property type="protein sequence ID" value="KIO25103.1"/>
    <property type="molecule type" value="Genomic_DNA"/>
</dbReference>
<evidence type="ECO:0000256" key="1">
    <source>
        <dbReference type="ARBA" id="ARBA00022737"/>
    </source>
</evidence>
<dbReference type="Gene3D" id="3.40.50.300">
    <property type="entry name" value="P-loop containing nucleotide triphosphate hydrolases"/>
    <property type="match status" value="1"/>
</dbReference>
<evidence type="ECO:0000313" key="4">
    <source>
        <dbReference type="Proteomes" id="UP000054248"/>
    </source>
</evidence>
<accession>A0A0C3KUC9</accession>
<protein>
    <recommendedName>
        <fullName evidence="2">NACHT domain-containing protein</fullName>
    </recommendedName>
</protein>
<name>A0A0C3KUC9_9AGAM</name>
<dbReference type="Pfam" id="PF24883">
    <property type="entry name" value="NPHP3_N"/>
    <property type="match status" value="1"/>
</dbReference>
<keyword evidence="1" id="KW-0677">Repeat</keyword>
<dbReference type="AlphaFoldDB" id="A0A0C3KUC9"/>
<dbReference type="STRING" id="1051891.A0A0C3KUC9"/>
<organism evidence="3 4">
    <name type="scientific">Tulasnella calospora MUT 4182</name>
    <dbReference type="NCBI Taxonomy" id="1051891"/>
    <lineage>
        <taxon>Eukaryota</taxon>
        <taxon>Fungi</taxon>
        <taxon>Dikarya</taxon>
        <taxon>Basidiomycota</taxon>
        <taxon>Agaricomycotina</taxon>
        <taxon>Agaricomycetes</taxon>
        <taxon>Cantharellales</taxon>
        <taxon>Tulasnellaceae</taxon>
        <taxon>Tulasnella</taxon>
    </lineage>
</organism>
<dbReference type="InterPro" id="IPR027417">
    <property type="entry name" value="P-loop_NTPase"/>
</dbReference>
<proteinExistence type="predicted"/>
<dbReference type="PANTHER" id="PTHR10039:SF16">
    <property type="entry name" value="GPI INOSITOL-DEACYLASE"/>
    <property type="match status" value="1"/>
</dbReference>